<dbReference type="Gene3D" id="2.170.270.10">
    <property type="entry name" value="SET domain"/>
    <property type="match status" value="1"/>
</dbReference>
<dbReference type="GO" id="GO:0008170">
    <property type="term" value="F:N-methyltransferase activity"/>
    <property type="evidence" value="ECO:0007669"/>
    <property type="project" value="UniProtKB-ARBA"/>
</dbReference>
<keyword evidence="3" id="KW-1185">Reference proteome</keyword>
<name>A0AAW1MBP9_POPJA</name>
<dbReference type="AlphaFoldDB" id="A0AAW1MBP9"/>
<sequence>MRILIMPEHSYSKSIEHEEYEANNLNLSENIAETNRTENNTHIFTNRNGNLSSDEMTDVEAEHSFYLNGENDIVYKKYDTDTSEVDSKIEVENTKILPICVDNDRKQLIPTASGYLLDKLKIYVKDEMRDKDEFIDVQINTERTIVSYTASILSDEINSDCKTSKEEQSKLDIEDTTVLAGDVTIVDCETENMTEKVDDYSNLILENSITEDLHNIDCDSKIANTNSDNSNTENIKTKVNLCEDNTHNEESRNELSSDICGGNDISNTSNSKIETVTKYKIINNETIEKNMDTESDQKITIIFNDVASNGNTDCNTINDDALPGKLVCKECNVEFEIFCSTCRMLSRILDSKAPYDVENRAKRTLPRKILTIGNESNPVGVFTVYNIPKGVIFGPLEGLEAGTRRSTWKLKGGRFVVSSDNAKNLNWMQFIRRAKSDTEQNLVCFQFKGRLYYKTKRQIEKGQELLVFYGDAHSRSKNKAVETYLSSTATHILAVKIKRWKPILVRRHKGVCPFAVDVDPLFVETVHCYHCRMFLNKEEHINYHRDYCKEKHERLWQAQMIPEKIIERRRNQAALEAVNVSGKRKKIKEIPQNKKKCVQCSSGVAHSHSDSS</sequence>
<accession>A0AAW1MBP9</accession>
<dbReference type="SUPFAM" id="SSF82199">
    <property type="entry name" value="SET domain"/>
    <property type="match status" value="1"/>
</dbReference>
<dbReference type="Pfam" id="PF21549">
    <property type="entry name" value="PRDM2_PR"/>
    <property type="match status" value="1"/>
</dbReference>
<organism evidence="2 3">
    <name type="scientific">Popillia japonica</name>
    <name type="common">Japanese beetle</name>
    <dbReference type="NCBI Taxonomy" id="7064"/>
    <lineage>
        <taxon>Eukaryota</taxon>
        <taxon>Metazoa</taxon>
        <taxon>Ecdysozoa</taxon>
        <taxon>Arthropoda</taxon>
        <taxon>Hexapoda</taxon>
        <taxon>Insecta</taxon>
        <taxon>Pterygota</taxon>
        <taxon>Neoptera</taxon>
        <taxon>Endopterygota</taxon>
        <taxon>Coleoptera</taxon>
        <taxon>Polyphaga</taxon>
        <taxon>Scarabaeiformia</taxon>
        <taxon>Scarabaeidae</taxon>
        <taxon>Rutelinae</taxon>
        <taxon>Popillia</taxon>
    </lineage>
</organism>
<dbReference type="InterPro" id="IPR001214">
    <property type="entry name" value="SET_dom"/>
</dbReference>
<dbReference type="GO" id="GO:0008276">
    <property type="term" value="F:protein methyltransferase activity"/>
    <property type="evidence" value="ECO:0007669"/>
    <property type="project" value="UniProtKB-ARBA"/>
</dbReference>
<reference evidence="2 3" key="1">
    <citation type="journal article" date="2024" name="BMC Genomics">
        <title>De novo assembly and annotation of Popillia japonica's genome with initial clues to its potential as an invasive pest.</title>
        <authorList>
            <person name="Cucini C."/>
            <person name="Boschi S."/>
            <person name="Funari R."/>
            <person name="Cardaioli E."/>
            <person name="Iannotti N."/>
            <person name="Marturano G."/>
            <person name="Paoli F."/>
            <person name="Bruttini M."/>
            <person name="Carapelli A."/>
            <person name="Frati F."/>
            <person name="Nardi F."/>
        </authorList>
    </citation>
    <scope>NUCLEOTIDE SEQUENCE [LARGE SCALE GENOMIC DNA]</scope>
    <source>
        <strain evidence="2">DMR45628</strain>
    </source>
</reference>
<dbReference type="GO" id="GO:0008757">
    <property type="term" value="F:S-adenosylmethionine-dependent methyltransferase activity"/>
    <property type="evidence" value="ECO:0007669"/>
    <property type="project" value="UniProtKB-ARBA"/>
</dbReference>
<evidence type="ECO:0000313" key="2">
    <source>
        <dbReference type="EMBL" id="KAK9744208.1"/>
    </source>
</evidence>
<dbReference type="EMBL" id="JASPKY010000061">
    <property type="protein sequence ID" value="KAK9744208.1"/>
    <property type="molecule type" value="Genomic_DNA"/>
</dbReference>
<protein>
    <recommendedName>
        <fullName evidence="1">SET domain-containing protein</fullName>
    </recommendedName>
</protein>
<dbReference type="PROSITE" id="PS50280">
    <property type="entry name" value="SET"/>
    <property type="match status" value="1"/>
</dbReference>
<feature type="domain" description="SET" evidence="1">
    <location>
        <begin position="357"/>
        <end position="470"/>
    </location>
</feature>
<dbReference type="CDD" id="cd10534">
    <property type="entry name" value="PR-SET_PRDM-like"/>
    <property type="match status" value="1"/>
</dbReference>
<dbReference type="Proteomes" id="UP001458880">
    <property type="component" value="Unassembled WGS sequence"/>
</dbReference>
<comment type="caution">
    <text evidence="2">The sequence shown here is derived from an EMBL/GenBank/DDBJ whole genome shotgun (WGS) entry which is preliminary data.</text>
</comment>
<evidence type="ECO:0000259" key="1">
    <source>
        <dbReference type="PROSITE" id="PS50280"/>
    </source>
</evidence>
<proteinExistence type="predicted"/>
<evidence type="ECO:0000313" key="3">
    <source>
        <dbReference type="Proteomes" id="UP001458880"/>
    </source>
</evidence>
<dbReference type="InterPro" id="IPR046341">
    <property type="entry name" value="SET_dom_sf"/>
</dbReference>
<gene>
    <name evidence="2" type="ORF">QE152_g8040</name>
</gene>